<protein>
    <submittedName>
        <fullName evidence="11">Uncharacterized protein</fullName>
    </submittedName>
</protein>
<keyword evidence="8" id="KW-0333">Golgi apparatus</keyword>
<proteinExistence type="inferred from homology"/>
<name>A0A8C3RE36_9PASS</name>
<dbReference type="Ensembl" id="ENSCRFT00000019471.1">
    <property type="protein sequence ID" value="ENSCRFP00000018842.1"/>
    <property type="gene ID" value="ENSCRFG00000014183.1"/>
</dbReference>
<comment type="similarity">
    <text evidence="2">Belongs to the glycosyltransferase 29 family.</text>
</comment>
<evidence type="ECO:0000256" key="6">
    <source>
        <dbReference type="ARBA" id="ARBA00022968"/>
    </source>
</evidence>
<evidence type="ECO:0000256" key="4">
    <source>
        <dbReference type="ARBA" id="ARBA00022679"/>
    </source>
</evidence>
<keyword evidence="6" id="KW-0735">Signal-anchor</keyword>
<evidence type="ECO:0000256" key="7">
    <source>
        <dbReference type="ARBA" id="ARBA00022989"/>
    </source>
</evidence>
<sequence>PTKSFAWFNAHYKATIGPLLTGLPSDVELQAIIQQLFNVLWAPTADVRDLSRCRTCAVVGNSGRLKGSSHGLLIDAHNWVLRMNRAKITGFELDVESAVNLRPDVHLVLVPFKPLHLQWVTSAFRTGELTWCVIKQFIKADRNKVMALCYPVSAFLKYIHDNWIPASVSMFGFGVDSGGNWHHYWKKMRWSGALCRTRVRDTDVEFSFIERQAHECRTVFYKRWNIFLNCIKEELEGKNQTW</sequence>
<dbReference type="InterPro" id="IPR051757">
    <property type="entry name" value="Beta-gal_alpha2-3_sialyltrans"/>
</dbReference>
<organism evidence="11 12">
    <name type="scientific">Cyanoderma ruficeps</name>
    <name type="common">rufous-capped babbler</name>
    <dbReference type="NCBI Taxonomy" id="181631"/>
    <lineage>
        <taxon>Eukaryota</taxon>
        <taxon>Metazoa</taxon>
        <taxon>Chordata</taxon>
        <taxon>Craniata</taxon>
        <taxon>Vertebrata</taxon>
        <taxon>Euteleostomi</taxon>
        <taxon>Archelosauria</taxon>
        <taxon>Archosauria</taxon>
        <taxon>Dinosauria</taxon>
        <taxon>Saurischia</taxon>
        <taxon>Theropoda</taxon>
        <taxon>Coelurosauria</taxon>
        <taxon>Aves</taxon>
        <taxon>Neognathae</taxon>
        <taxon>Neoaves</taxon>
        <taxon>Telluraves</taxon>
        <taxon>Australaves</taxon>
        <taxon>Passeriformes</taxon>
        <taxon>Sylvioidea</taxon>
        <taxon>Timaliidae</taxon>
        <taxon>Cyanoderma</taxon>
    </lineage>
</organism>
<keyword evidence="3" id="KW-0328">Glycosyltransferase</keyword>
<dbReference type="Gene3D" id="3.90.1480.20">
    <property type="entry name" value="Glycosyl transferase family 29"/>
    <property type="match status" value="1"/>
</dbReference>
<reference evidence="11" key="2">
    <citation type="submission" date="2025-09" db="UniProtKB">
        <authorList>
            <consortium name="Ensembl"/>
        </authorList>
    </citation>
    <scope>IDENTIFICATION</scope>
</reference>
<dbReference type="FunFam" id="3.90.1480.20:FF:000015">
    <property type="entry name" value="Lactosylceramide alpha-2,3-sialyltransferase"/>
    <property type="match status" value="1"/>
</dbReference>
<dbReference type="InterPro" id="IPR001675">
    <property type="entry name" value="Glyco_trans_29"/>
</dbReference>
<evidence type="ECO:0000256" key="10">
    <source>
        <dbReference type="ARBA" id="ARBA00023180"/>
    </source>
</evidence>
<dbReference type="GO" id="GO:0000139">
    <property type="term" value="C:Golgi membrane"/>
    <property type="evidence" value="ECO:0007669"/>
    <property type="project" value="UniProtKB-SubCell"/>
</dbReference>
<comment type="subcellular location">
    <subcellularLocation>
        <location evidence="1">Golgi apparatus membrane</location>
        <topology evidence="1">Single-pass type II membrane protein</topology>
    </subcellularLocation>
</comment>
<evidence type="ECO:0000256" key="3">
    <source>
        <dbReference type="ARBA" id="ARBA00022676"/>
    </source>
</evidence>
<dbReference type="InterPro" id="IPR038578">
    <property type="entry name" value="GT29-like_sf"/>
</dbReference>
<dbReference type="Proteomes" id="UP000694396">
    <property type="component" value="Unplaced"/>
</dbReference>
<evidence type="ECO:0000313" key="12">
    <source>
        <dbReference type="Proteomes" id="UP000694396"/>
    </source>
</evidence>
<dbReference type="Pfam" id="PF00777">
    <property type="entry name" value="Glyco_transf_29"/>
    <property type="match status" value="2"/>
</dbReference>
<keyword evidence="5" id="KW-0812">Transmembrane</keyword>
<reference evidence="11" key="1">
    <citation type="submission" date="2025-08" db="UniProtKB">
        <authorList>
            <consortium name="Ensembl"/>
        </authorList>
    </citation>
    <scope>IDENTIFICATION</scope>
</reference>
<dbReference type="AlphaFoldDB" id="A0A8C3RE36"/>
<evidence type="ECO:0000256" key="1">
    <source>
        <dbReference type="ARBA" id="ARBA00004323"/>
    </source>
</evidence>
<evidence type="ECO:0000256" key="5">
    <source>
        <dbReference type="ARBA" id="ARBA00022692"/>
    </source>
</evidence>
<accession>A0A8C3RE36</accession>
<evidence type="ECO:0000256" key="2">
    <source>
        <dbReference type="ARBA" id="ARBA00006003"/>
    </source>
</evidence>
<keyword evidence="12" id="KW-1185">Reference proteome</keyword>
<dbReference type="PANTHER" id="PTHR46032:SF1">
    <property type="entry name" value="ST3 BETA-GALACTOSIDE ALPHA-2,3-SIALYLTRANSFERASE 1"/>
    <property type="match status" value="1"/>
</dbReference>
<keyword evidence="7" id="KW-1133">Transmembrane helix</keyword>
<keyword evidence="10" id="KW-0325">Glycoprotein</keyword>
<keyword evidence="9" id="KW-0472">Membrane</keyword>
<evidence type="ECO:0000256" key="9">
    <source>
        <dbReference type="ARBA" id="ARBA00023136"/>
    </source>
</evidence>
<dbReference type="GO" id="GO:0097503">
    <property type="term" value="P:sialylation"/>
    <property type="evidence" value="ECO:0007669"/>
    <property type="project" value="TreeGrafter"/>
</dbReference>
<evidence type="ECO:0000313" key="11">
    <source>
        <dbReference type="Ensembl" id="ENSCRFP00000018842.1"/>
    </source>
</evidence>
<dbReference type="GO" id="GO:0003836">
    <property type="term" value="F:beta-galactoside (CMP) alpha-2,3-sialyltransferase activity"/>
    <property type="evidence" value="ECO:0007669"/>
    <property type="project" value="TreeGrafter"/>
</dbReference>
<evidence type="ECO:0000256" key="8">
    <source>
        <dbReference type="ARBA" id="ARBA00023034"/>
    </source>
</evidence>
<dbReference type="PANTHER" id="PTHR46032">
    <property type="entry name" value="ALPHA-2,3-SIALYLTRANSFERASE ST3GAL I ISOFORM X1"/>
    <property type="match status" value="1"/>
</dbReference>
<keyword evidence="4" id="KW-0808">Transferase</keyword>